<keyword evidence="3" id="KW-0040">ANK repeat</keyword>
<dbReference type="InterPro" id="IPR052076">
    <property type="entry name" value="TRP_cation_channel"/>
</dbReference>
<evidence type="ECO:0000256" key="5">
    <source>
        <dbReference type="ARBA" id="ARBA00023180"/>
    </source>
</evidence>
<keyword evidence="7" id="KW-0472">Membrane</keyword>
<reference evidence="8 9" key="1">
    <citation type="journal article" date="2018" name="Sci. Rep.">
        <title>Genomic signatures of local adaptation to the degree of environmental predictability in rotifers.</title>
        <authorList>
            <person name="Franch-Gras L."/>
            <person name="Hahn C."/>
            <person name="Garcia-Roger E.M."/>
            <person name="Carmona M.J."/>
            <person name="Serra M."/>
            <person name="Gomez A."/>
        </authorList>
    </citation>
    <scope>NUCLEOTIDE SEQUENCE [LARGE SCALE GENOMIC DNA]</scope>
    <source>
        <strain evidence="8">HYR1</strain>
    </source>
</reference>
<evidence type="ECO:0000256" key="1">
    <source>
        <dbReference type="ARBA" id="ARBA00022448"/>
    </source>
</evidence>
<keyword evidence="2" id="KW-0677">Repeat</keyword>
<protein>
    <submittedName>
        <fullName evidence="8">Transient receptor potential cation channel subfamily A member 1</fullName>
    </submittedName>
</protein>
<dbReference type="PANTHER" id="PTHR47143:SF1">
    <property type="entry name" value="ION_TRANS DOMAIN-CONTAINING PROTEIN"/>
    <property type="match status" value="1"/>
</dbReference>
<keyword evidence="5" id="KW-0325">Glycoprotein</keyword>
<keyword evidence="1" id="KW-0813">Transport</keyword>
<dbReference type="STRING" id="10195.A0A3M7SG27"/>
<comment type="caution">
    <text evidence="8">The sequence shown here is derived from an EMBL/GenBank/DDBJ whole genome shotgun (WGS) entry which is preliminary data.</text>
</comment>
<evidence type="ECO:0000256" key="3">
    <source>
        <dbReference type="ARBA" id="ARBA00023043"/>
    </source>
</evidence>
<evidence type="ECO:0000256" key="2">
    <source>
        <dbReference type="ARBA" id="ARBA00022737"/>
    </source>
</evidence>
<feature type="transmembrane region" description="Helical" evidence="7">
    <location>
        <begin position="415"/>
        <end position="438"/>
    </location>
</feature>
<proteinExistence type="predicted"/>
<dbReference type="EMBL" id="REGN01001451">
    <property type="protein sequence ID" value="RNA34587.1"/>
    <property type="molecule type" value="Genomic_DNA"/>
</dbReference>
<evidence type="ECO:0000256" key="4">
    <source>
        <dbReference type="ARBA" id="ARBA00023065"/>
    </source>
</evidence>
<evidence type="ECO:0000313" key="8">
    <source>
        <dbReference type="EMBL" id="RNA34587.1"/>
    </source>
</evidence>
<evidence type="ECO:0000256" key="6">
    <source>
        <dbReference type="ARBA" id="ARBA00023303"/>
    </source>
</evidence>
<keyword evidence="6" id="KW-0407">Ion channel</keyword>
<keyword evidence="7" id="KW-1133">Transmembrane helix</keyword>
<dbReference type="PANTHER" id="PTHR47143">
    <property type="entry name" value="TRANSIENT RECEPTOR POTENTIAL CATION CHANNEL PROTEIN PAINLESS"/>
    <property type="match status" value="1"/>
</dbReference>
<dbReference type="Proteomes" id="UP000276133">
    <property type="component" value="Unassembled WGS sequence"/>
</dbReference>
<keyword evidence="8" id="KW-0675">Receptor</keyword>
<organism evidence="8 9">
    <name type="scientific">Brachionus plicatilis</name>
    <name type="common">Marine rotifer</name>
    <name type="synonym">Brachionus muelleri</name>
    <dbReference type="NCBI Taxonomy" id="10195"/>
    <lineage>
        <taxon>Eukaryota</taxon>
        <taxon>Metazoa</taxon>
        <taxon>Spiralia</taxon>
        <taxon>Gnathifera</taxon>
        <taxon>Rotifera</taxon>
        <taxon>Eurotatoria</taxon>
        <taxon>Monogononta</taxon>
        <taxon>Pseudotrocha</taxon>
        <taxon>Ploima</taxon>
        <taxon>Brachionidae</taxon>
        <taxon>Brachionus</taxon>
    </lineage>
</organism>
<dbReference type="GO" id="GO:0022857">
    <property type="term" value="F:transmembrane transporter activity"/>
    <property type="evidence" value="ECO:0007669"/>
    <property type="project" value="TreeGrafter"/>
</dbReference>
<accession>A0A3M7SG27</accession>
<feature type="transmembrane region" description="Helical" evidence="7">
    <location>
        <begin position="202"/>
        <end position="225"/>
    </location>
</feature>
<evidence type="ECO:0000313" key="9">
    <source>
        <dbReference type="Proteomes" id="UP000276133"/>
    </source>
</evidence>
<keyword evidence="9" id="KW-1185">Reference proteome</keyword>
<dbReference type="GO" id="GO:1902495">
    <property type="term" value="C:transmembrane transporter complex"/>
    <property type="evidence" value="ECO:0007669"/>
    <property type="project" value="TreeGrafter"/>
</dbReference>
<sequence>MVHKILLDLEDKKYFKNDQSKKNDYDHENTLSILIEIFKKRFHGDMKKFYQNYKTKSESTIKDYDERRFRRGKEFFENHEYINKLESIFKNCEDEMKIFLKISAEKFIDFKLLNLIESILDLCSIKLDNDTNLFIFYPLETKIKGYCRNKKIENSSQSLEPDNRGFFSHFYENSVPLSKLRKIDQDNLLSHDLVYNFLHNQWYILGNLFFNLEILLYITFVIFYSLASIRISKEYSFAYEFKWVSLSILIVLIFIEIGELLLLKIYYFYLFSKIFEIINFALVITAISISDENLAQKSNFYSVSLLSTYLCLIFRIEKIVLFGTYVYTLRKILLKSFKVLPIVFVMYLGFYVSLRTRSRYVTEPGQEHDKKEISFTDGFLSLSLIKLSEMLLGNFEADQFGLGDDGATTETFTNFFLINIMIYLMPVFLFNLFIGIAVEEVSDLLKKGQLHLIKIRIDYMIKIFYFLNFLNLEKCVAKFFQPGFMWNIKRKKSIPIYNIRKYFLLMSNKLSNSRWSASYQLYFGRNKSKRATNLTATNP</sequence>
<dbReference type="OrthoDB" id="1661883at2759"/>
<dbReference type="AlphaFoldDB" id="A0A3M7SG27"/>
<feature type="transmembrane region" description="Helical" evidence="7">
    <location>
        <begin position="336"/>
        <end position="354"/>
    </location>
</feature>
<keyword evidence="4" id="KW-0406">Ion transport</keyword>
<name>A0A3M7SG27_BRAPC</name>
<keyword evidence="7" id="KW-0812">Transmembrane</keyword>
<feature type="transmembrane region" description="Helical" evidence="7">
    <location>
        <begin position="299"/>
        <end position="316"/>
    </location>
</feature>
<dbReference type="GO" id="GO:0034220">
    <property type="term" value="P:monoatomic ion transmembrane transport"/>
    <property type="evidence" value="ECO:0007669"/>
    <property type="project" value="UniProtKB-KW"/>
</dbReference>
<feature type="transmembrane region" description="Helical" evidence="7">
    <location>
        <begin position="237"/>
        <end position="255"/>
    </location>
</feature>
<evidence type="ECO:0000256" key="7">
    <source>
        <dbReference type="SAM" id="Phobius"/>
    </source>
</evidence>
<feature type="transmembrane region" description="Helical" evidence="7">
    <location>
        <begin position="267"/>
        <end position="287"/>
    </location>
</feature>
<gene>
    <name evidence="8" type="ORF">BpHYR1_019033</name>
</gene>